<evidence type="ECO:0000256" key="1">
    <source>
        <dbReference type="SAM" id="MobiDB-lite"/>
    </source>
</evidence>
<feature type="region of interest" description="Disordered" evidence="1">
    <location>
        <begin position="61"/>
        <end position="80"/>
    </location>
</feature>
<dbReference type="EMBL" id="BLWA01000002">
    <property type="protein sequence ID" value="GFM91169.1"/>
    <property type="molecule type" value="Genomic_DNA"/>
</dbReference>
<dbReference type="GeneID" id="45545308"/>
<keyword evidence="3" id="KW-1185">Reference proteome</keyword>
<evidence type="ECO:0000313" key="3">
    <source>
        <dbReference type="Proteomes" id="UP000614982"/>
    </source>
</evidence>
<proteinExistence type="predicted"/>
<accession>A0ABQ1DJH8</accession>
<dbReference type="Proteomes" id="UP000614982">
    <property type="component" value="Unassembled WGS sequence"/>
</dbReference>
<name>A0ABQ1DJH8_PSECI</name>
<feature type="region of interest" description="Disordered" evidence="1">
    <location>
        <begin position="1"/>
        <end position="28"/>
    </location>
</feature>
<evidence type="ECO:0000313" key="2">
    <source>
        <dbReference type="EMBL" id="GFM91169.1"/>
    </source>
</evidence>
<protein>
    <submittedName>
        <fullName evidence="2">Uncharacterized protein</fullName>
    </submittedName>
</protein>
<reference evidence="2 3" key="1">
    <citation type="submission" date="2020-05" db="EMBL/GenBank/DDBJ databases">
        <title>Genetic diversity of Pseudomonas cichorii.</title>
        <authorList>
            <person name="Tani S."/>
            <person name="Yagi H."/>
            <person name="Hashimoto S."/>
            <person name="Iiyama K."/>
            <person name="Furuya N."/>
        </authorList>
    </citation>
    <scope>NUCLEOTIDE SEQUENCE [LARGE SCALE GENOMIC DNA]</scope>
    <source>
        <strain evidence="2 3">LMG 2162</strain>
    </source>
</reference>
<organism evidence="2 3">
    <name type="scientific">Pseudomonas cichorii</name>
    <dbReference type="NCBI Taxonomy" id="36746"/>
    <lineage>
        <taxon>Bacteria</taxon>
        <taxon>Pseudomonadati</taxon>
        <taxon>Pseudomonadota</taxon>
        <taxon>Gammaproteobacteria</taxon>
        <taxon>Pseudomonadales</taxon>
        <taxon>Pseudomonadaceae</taxon>
        <taxon>Pseudomonas</taxon>
    </lineage>
</organism>
<sequence>MLPDSRFEKADYVNGTRPEAKGGSEKTPVIGINHDKYALSGTYYAKHSRKVFPKGVQVDGMAAESPNNRRRKSCCNRRFR</sequence>
<comment type="caution">
    <text evidence="2">The sequence shown here is derived from an EMBL/GenBank/DDBJ whole genome shotgun (WGS) entry which is preliminary data.</text>
</comment>
<dbReference type="RefSeq" id="WP_143008669.1">
    <property type="nucleotide sequence ID" value="NZ_BLVX01000008.1"/>
</dbReference>
<feature type="compositionally biased region" description="Basic and acidic residues" evidence="1">
    <location>
        <begin position="1"/>
        <end position="11"/>
    </location>
</feature>
<feature type="compositionally biased region" description="Basic residues" evidence="1">
    <location>
        <begin position="68"/>
        <end position="80"/>
    </location>
</feature>
<gene>
    <name evidence="2" type="ORF">PSCICP_11410</name>
</gene>